<sequence>MAFSEGEAQQLIEILTERAGIVQDTWHTATQKGDPVAVLKRQLEEKEKQLTAEQEDAAAARNKLRELNKELAAERTKAAASESKLKEQLVTREREITAVQARMQASYQDHVNETQQLQGKIRALQEQLENGPNTQLARLQQENSILRDALNQATSQTESKQNAELAKLRQECNKLMKELSEKSEVLQQEEQQKKSWEIKAAASEKQIEQLQATHREVEVTLQKRLDEVSDELRKTQSSYRSLVADAEKAKGQQQSIAELQAKLLSSETEVKSKLLELDSLKGKLQDASSENTRLLERIKSIEALLEAGQMREAEKDRDLQVLANKQLALCVWSRQDLREKNWKAVEALTTMEKACEEKLLAATKAKEELAQQLDALQTRTKETLLSALPEVTVSQQDYEAWLQEFKEKAVDVLKQHATTTQPDLALKLKEAEEAQSTLQAECEQYRAILAETEGMLRNLQKSVEEEEQVWKAKLTVSEEELQKVCALGHLSVLFEYISLLEAQLENHLQTASSERQNYTKEVEGLRQLLLESQEQLEAAKTETQKQSKELALVRAQLYSRARPCWLPGQEVPAAVHWCLTSVSPFQAQSSACSLQAELEKLRLAENAATSDTEEAQHLKERLEKEKKLTRDLGQAATKLQELLKVTQDQLAKERETVKKLKEQLHEKGEEDSSKEGTSV</sequence>
<dbReference type="Ensembl" id="ENSPCLT00000002943.1">
    <property type="protein sequence ID" value="ENSPCLP00000002178.1"/>
    <property type="gene ID" value="ENSPCLG00000001828.1"/>
</dbReference>
<dbReference type="AlphaFoldDB" id="A0A669P7D5"/>
<dbReference type="OMA" id="IHKMQED"/>
<proteinExistence type="predicted"/>
<reference evidence="3" key="2">
    <citation type="submission" date="2025-09" db="UniProtKB">
        <authorList>
            <consortium name="Ensembl"/>
        </authorList>
    </citation>
    <scope>IDENTIFICATION</scope>
</reference>
<dbReference type="Proteomes" id="UP000472261">
    <property type="component" value="Unplaced"/>
</dbReference>
<name>A0A669P7D5_PHACC</name>
<dbReference type="PANTHER" id="PTHR18939">
    <property type="entry name" value="RIBOSOME BINDING PROTEIN-1"/>
    <property type="match status" value="1"/>
</dbReference>
<accession>A0A669P7D5</accession>
<evidence type="ECO:0000313" key="4">
    <source>
        <dbReference type="Proteomes" id="UP000472261"/>
    </source>
</evidence>
<reference evidence="3" key="1">
    <citation type="submission" date="2025-08" db="UniProtKB">
        <authorList>
            <consortium name="Ensembl"/>
        </authorList>
    </citation>
    <scope>IDENTIFICATION</scope>
</reference>
<dbReference type="PANTHER" id="PTHR18939:SF4">
    <property type="entry name" value="RIBOSOME-BINDING PROTEIN 1"/>
    <property type="match status" value="1"/>
</dbReference>
<feature type="coiled-coil region" evidence="1">
    <location>
        <begin position="270"/>
        <end position="304"/>
    </location>
</feature>
<feature type="region of interest" description="Disordered" evidence="2">
    <location>
        <begin position="656"/>
        <end position="679"/>
    </location>
</feature>
<organism evidence="3 4">
    <name type="scientific">Phasianus colchicus</name>
    <name type="common">Common pheasant</name>
    <dbReference type="NCBI Taxonomy" id="9054"/>
    <lineage>
        <taxon>Eukaryota</taxon>
        <taxon>Metazoa</taxon>
        <taxon>Chordata</taxon>
        <taxon>Craniata</taxon>
        <taxon>Vertebrata</taxon>
        <taxon>Euteleostomi</taxon>
        <taxon>Archelosauria</taxon>
        <taxon>Archosauria</taxon>
        <taxon>Dinosauria</taxon>
        <taxon>Saurischia</taxon>
        <taxon>Theropoda</taxon>
        <taxon>Coelurosauria</taxon>
        <taxon>Aves</taxon>
        <taxon>Neognathae</taxon>
        <taxon>Galloanserae</taxon>
        <taxon>Galliformes</taxon>
        <taxon>Phasianidae</taxon>
        <taxon>Phasianinae</taxon>
        <taxon>Phasianus</taxon>
    </lineage>
</organism>
<protein>
    <submittedName>
        <fullName evidence="3">Ribosome binding protein 1</fullName>
    </submittedName>
</protein>
<keyword evidence="1" id="KW-0175">Coiled coil</keyword>
<keyword evidence="4" id="KW-1185">Reference proteome</keyword>
<dbReference type="GO" id="GO:0005789">
    <property type="term" value="C:endoplasmic reticulum membrane"/>
    <property type="evidence" value="ECO:0007669"/>
    <property type="project" value="TreeGrafter"/>
</dbReference>
<evidence type="ECO:0000256" key="2">
    <source>
        <dbReference type="SAM" id="MobiDB-lite"/>
    </source>
</evidence>
<feature type="coiled-coil region" evidence="1">
    <location>
        <begin position="36"/>
        <end position="220"/>
    </location>
</feature>
<feature type="coiled-coil region" evidence="1">
    <location>
        <begin position="497"/>
        <end position="556"/>
    </location>
</feature>
<feature type="coiled-coil region" evidence="1">
    <location>
        <begin position="428"/>
        <end position="469"/>
    </location>
</feature>
<evidence type="ECO:0000313" key="3">
    <source>
        <dbReference type="Ensembl" id="ENSPCLP00000002178.1"/>
    </source>
</evidence>
<dbReference type="InterPro" id="IPR040248">
    <property type="entry name" value="RRBP1"/>
</dbReference>
<evidence type="ECO:0000256" key="1">
    <source>
        <dbReference type="SAM" id="Coils"/>
    </source>
</evidence>